<dbReference type="PROSITE" id="PS51186">
    <property type="entry name" value="GNAT"/>
    <property type="match status" value="1"/>
</dbReference>
<feature type="domain" description="N-acetyltransferase" evidence="1">
    <location>
        <begin position="12"/>
        <end position="177"/>
    </location>
</feature>
<dbReference type="InterPro" id="IPR016181">
    <property type="entry name" value="Acyl_CoA_acyltransferase"/>
</dbReference>
<dbReference type="SUPFAM" id="SSF55729">
    <property type="entry name" value="Acyl-CoA N-acyltransferases (Nat)"/>
    <property type="match status" value="1"/>
</dbReference>
<evidence type="ECO:0000313" key="3">
    <source>
        <dbReference type="Proteomes" id="UP000247555"/>
    </source>
</evidence>
<dbReference type="Proteomes" id="UP000247555">
    <property type="component" value="Unassembled WGS sequence"/>
</dbReference>
<keyword evidence="3" id="KW-1185">Reference proteome</keyword>
<organism evidence="2 3">
    <name type="scientific">Rivihabitans pingtungensis</name>
    <dbReference type="NCBI Taxonomy" id="1054498"/>
    <lineage>
        <taxon>Bacteria</taxon>
        <taxon>Pseudomonadati</taxon>
        <taxon>Pseudomonadota</taxon>
        <taxon>Betaproteobacteria</taxon>
        <taxon>Neisseriales</taxon>
        <taxon>Aquaspirillaceae</taxon>
        <taxon>Rivihabitans</taxon>
    </lineage>
</organism>
<dbReference type="EMBL" id="QJKI01000010">
    <property type="protein sequence ID" value="PXX78728.1"/>
    <property type="molecule type" value="Genomic_DNA"/>
</dbReference>
<dbReference type="OrthoDB" id="9801656at2"/>
<dbReference type="InterPro" id="IPR051531">
    <property type="entry name" value="N-acetyltransferase"/>
</dbReference>
<reference evidence="2 3" key="1">
    <citation type="submission" date="2018-05" db="EMBL/GenBank/DDBJ databases">
        <title>Genomic Encyclopedia of Type Strains, Phase IV (KMG-IV): sequencing the most valuable type-strain genomes for metagenomic binning, comparative biology and taxonomic classification.</title>
        <authorList>
            <person name="Goeker M."/>
        </authorList>
    </citation>
    <scope>NUCLEOTIDE SEQUENCE [LARGE SCALE GENOMIC DNA]</scope>
    <source>
        <strain evidence="2 3">DSM 29661</strain>
    </source>
</reference>
<protein>
    <submittedName>
        <fullName evidence="2">RimJ/RimL family protein N-acetyltransferase</fullName>
    </submittedName>
</protein>
<dbReference type="Gene3D" id="3.40.630.30">
    <property type="match status" value="1"/>
</dbReference>
<dbReference type="Pfam" id="PF13302">
    <property type="entry name" value="Acetyltransf_3"/>
    <property type="match status" value="1"/>
</dbReference>
<dbReference type="PANTHER" id="PTHR43792">
    <property type="entry name" value="GNAT FAMILY, PUTATIVE (AFU_ORTHOLOGUE AFUA_3G00765)-RELATED-RELATED"/>
    <property type="match status" value="1"/>
</dbReference>
<dbReference type="PANTHER" id="PTHR43792:SF1">
    <property type="entry name" value="N-ACETYLTRANSFERASE DOMAIN-CONTAINING PROTEIN"/>
    <property type="match status" value="1"/>
</dbReference>
<dbReference type="AlphaFoldDB" id="A0A318KPM3"/>
<dbReference type="InterPro" id="IPR000182">
    <property type="entry name" value="GNAT_dom"/>
</dbReference>
<proteinExistence type="predicted"/>
<accession>A0A318KPM3</accession>
<evidence type="ECO:0000313" key="2">
    <source>
        <dbReference type="EMBL" id="PXX78728.1"/>
    </source>
</evidence>
<comment type="caution">
    <text evidence="2">The sequence shown here is derived from an EMBL/GenBank/DDBJ whole genome shotgun (WGS) entry which is preliminary data.</text>
</comment>
<dbReference type="GO" id="GO:0016747">
    <property type="term" value="F:acyltransferase activity, transferring groups other than amino-acyl groups"/>
    <property type="evidence" value="ECO:0007669"/>
    <property type="project" value="InterPro"/>
</dbReference>
<sequence length="177" mass="19331">MHTALPLSGPRVHLRHWRDEDLPAFAALNADPQVMAHFPAPLSCSDSDALAARLRAGLAERGWGAWVLARRDDDALLGCVGLNPVAASFPFAPAVEMLWRLARPAWGQGLAHEGAQLALAAARELGMSRMVAFTALGNLRSRALMARLGMLEQGEFDHPALAADSPLRRHVWCEWRM</sequence>
<evidence type="ECO:0000259" key="1">
    <source>
        <dbReference type="PROSITE" id="PS51186"/>
    </source>
</evidence>
<dbReference type="RefSeq" id="WP_110390849.1">
    <property type="nucleotide sequence ID" value="NZ_QJKI01000010.1"/>
</dbReference>
<gene>
    <name evidence="2" type="ORF">DFR34_11050</name>
</gene>
<name>A0A318KPM3_9NEIS</name>
<keyword evidence="2" id="KW-0808">Transferase</keyword>